<accession>F7NKH5</accession>
<dbReference type="SUPFAM" id="SSF50475">
    <property type="entry name" value="FMN-binding split barrel"/>
    <property type="match status" value="1"/>
</dbReference>
<dbReference type="eggNOG" id="COG3467">
    <property type="taxonomic scope" value="Bacteria"/>
</dbReference>
<organism evidence="1 2">
    <name type="scientific">Acetonema longum DSM 6540</name>
    <dbReference type="NCBI Taxonomy" id="1009370"/>
    <lineage>
        <taxon>Bacteria</taxon>
        <taxon>Bacillati</taxon>
        <taxon>Bacillota</taxon>
        <taxon>Negativicutes</taxon>
        <taxon>Acetonemataceae</taxon>
        <taxon>Acetonema</taxon>
    </lineage>
</organism>
<comment type="caution">
    <text evidence="1">The sequence shown here is derived from an EMBL/GenBank/DDBJ whole genome shotgun (WGS) entry which is preliminary data.</text>
</comment>
<dbReference type="Proteomes" id="UP000003240">
    <property type="component" value="Unassembled WGS sequence"/>
</dbReference>
<protein>
    <recommendedName>
        <fullName evidence="3">Pyridoxamine 5'-phosphate oxidase-related FMN-binding protein</fullName>
    </recommendedName>
</protein>
<dbReference type="InterPro" id="IPR012349">
    <property type="entry name" value="Split_barrel_FMN-bd"/>
</dbReference>
<gene>
    <name evidence="1" type="ORF">ALO_12945</name>
</gene>
<name>F7NKH5_9FIRM</name>
<dbReference type="Gene3D" id="2.30.110.10">
    <property type="entry name" value="Electron Transport, Fmn-binding Protein, Chain A"/>
    <property type="match status" value="1"/>
</dbReference>
<dbReference type="PANTHER" id="PTHR34071">
    <property type="entry name" value="5-NITROIMIDAZOLE ANTIBIOTICS RESISTANCE PROTEIN, NIMA-FAMILY-RELATED PROTEIN-RELATED"/>
    <property type="match status" value="1"/>
</dbReference>
<evidence type="ECO:0008006" key="3">
    <source>
        <dbReference type="Google" id="ProtNLM"/>
    </source>
</evidence>
<sequence>MKAMRRSEKQMTRDEALDLLSAGAYGVLATVDPDGQPHATPLNYVLVNGVLYFHCAWEGVKLNNIRHNAKVGFTVVGRSQLLPDQFNTDYESIMVFGRAGLADEHEKIIALKALVQKYSAAYIPEGYDYIEKSQDHTQVVRITIDHISGKHKL</sequence>
<dbReference type="STRING" id="1009370.ALO_12945"/>
<reference evidence="1 2" key="1">
    <citation type="journal article" date="2011" name="EMBO J.">
        <title>Structural diversity of bacterial flagellar motors.</title>
        <authorList>
            <person name="Chen S."/>
            <person name="Beeby M."/>
            <person name="Murphy G.E."/>
            <person name="Leadbetter J.R."/>
            <person name="Hendrixson D.R."/>
            <person name="Briegel A."/>
            <person name="Li Z."/>
            <person name="Shi J."/>
            <person name="Tocheva E.I."/>
            <person name="Muller A."/>
            <person name="Dobro M.J."/>
            <person name="Jensen G.J."/>
        </authorList>
    </citation>
    <scope>NUCLEOTIDE SEQUENCE [LARGE SCALE GENOMIC DNA]</scope>
    <source>
        <strain evidence="1 2">DSM 6540</strain>
    </source>
</reference>
<keyword evidence="2" id="KW-1185">Reference proteome</keyword>
<dbReference type="AlphaFoldDB" id="F7NKH5"/>
<evidence type="ECO:0000313" key="2">
    <source>
        <dbReference type="Proteomes" id="UP000003240"/>
    </source>
</evidence>
<dbReference type="PANTHER" id="PTHR34071:SF2">
    <property type="entry name" value="FLAVIN-NUCLEOTIDE-BINDING PROTEIN"/>
    <property type="match status" value="1"/>
</dbReference>
<proteinExistence type="predicted"/>
<dbReference type="Pfam" id="PF12900">
    <property type="entry name" value="Pyridox_ox_2"/>
    <property type="match status" value="1"/>
</dbReference>
<dbReference type="EMBL" id="AFGF01000115">
    <property type="protein sequence ID" value="EGO63427.1"/>
    <property type="molecule type" value="Genomic_DNA"/>
</dbReference>
<evidence type="ECO:0000313" key="1">
    <source>
        <dbReference type="EMBL" id="EGO63427.1"/>
    </source>
</evidence>
<dbReference type="InterPro" id="IPR024747">
    <property type="entry name" value="Pyridox_Oxase-rel"/>
</dbReference>
<dbReference type="RefSeq" id="WP_004096363.1">
    <property type="nucleotide sequence ID" value="NZ_AFGF01000115.1"/>
</dbReference>